<organism evidence="1 2">
    <name type="scientific">Phlebia brevispora</name>
    <dbReference type="NCBI Taxonomy" id="194682"/>
    <lineage>
        <taxon>Eukaryota</taxon>
        <taxon>Fungi</taxon>
        <taxon>Dikarya</taxon>
        <taxon>Basidiomycota</taxon>
        <taxon>Agaricomycotina</taxon>
        <taxon>Agaricomycetes</taxon>
        <taxon>Polyporales</taxon>
        <taxon>Meruliaceae</taxon>
        <taxon>Phlebia</taxon>
    </lineage>
</organism>
<sequence length="545" mass="60174">MVQGWHRGERSIQKKLGFDGPMKMAYTWIDEEMPEEHRVFHTTRLPFIPVTTLDDQGRPWSCIFAGESGQPGFVSSPHWERLDMNVKVWPGDPFGENVKLFEKGKGKLLTAGIGIEFSTRRRNKFAGHIHDVRKHGDSYQIKMIVNQAIGNCPKYINIRDLIPHTDTHPTVEYHVPQVGEDERLPDELIAFVHAADTVFIGSTYVASKEDVAKNPSHVGQNQRGGRPGFIRVRPSDGKTIVVPDFSGNRLLTSLGNIEVTPLASLTFVDFVTGDILYLTGEAHNLVGAEAREIMPRQNVLTLVTVTGYTFVRDALPVRQRSGTEPERSPYSPPIHLLAEEREAGASEFLSSEVDVTLTAVQLAQRGPATFTWGTSSANSSSRVPPSAAASATAGQSESAPSMLWFAGGIGITPFLSMLRAIVELDGAQMMWDIVFALSTREPEVLVPLVADALGSGQSKAKLRLRVDVFSSKPMPPLPSLPLHSNFHVSFSLHQGRVPQEYVNSLEDVGTKTAYVCGPEEFERGVVDMLRRKGYDKAVVRESFEY</sequence>
<comment type="caution">
    <text evidence="1">The sequence shown here is derived from an EMBL/GenBank/DDBJ whole genome shotgun (WGS) entry which is preliminary data.</text>
</comment>
<accession>A0ACC1T0H0</accession>
<gene>
    <name evidence="1" type="ORF">NM688_g5126</name>
</gene>
<dbReference type="Proteomes" id="UP001148662">
    <property type="component" value="Unassembled WGS sequence"/>
</dbReference>
<keyword evidence="2" id="KW-1185">Reference proteome</keyword>
<evidence type="ECO:0000313" key="2">
    <source>
        <dbReference type="Proteomes" id="UP001148662"/>
    </source>
</evidence>
<name>A0ACC1T0H0_9APHY</name>
<protein>
    <submittedName>
        <fullName evidence="1">Uncharacterized protein</fullName>
    </submittedName>
</protein>
<reference evidence="1" key="1">
    <citation type="submission" date="2022-07" db="EMBL/GenBank/DDBJ databases">
        <title>Genome Sequence of Phlebia brevispora.</title>
        <authorList>
            <person name="Buettner E."/>
        </authorList>
    </citation>
    <scope>NUCLEOTIDE SEQUENCE</scope>
    <source>
        <strain evidence="1">MPL23</strain>
    </source>
</reference>
<proteinExistence type="predicted"/>
<evidence type="ECO:0000313" key="1">
    <source>
        <dbReference type="EMBL" id="KAJ3549925.1"/>
    </source>
</evidence>
<dbReference type="EMBL" id="JANHOG010000917">
    <property type="protein sequence ID" value="KAJ3549925.1"/>
    <property type="molecule type" value="Genomic_DNA"/>
</dbReference>